<evidence type="ECO:0000313" key="2">
    <source>
        <dbReference type="Proteomes" id="UP000019471"/>
    </source>
</evidence>
<comment type="caution">
    <text evidence="1">The sequence shown here is derived from an EMBL/GenBank/DDBJ whole genome shotgun (WGS) entry which is preliminary data.</text>
</comment>
<dbReference type="RefSeq" id="XP_007744637.1">
    <property type="nucleotide sequence ID" value="XM_007746447.1"/>
</dbReference>
<dbReference type="STRING" id="1182543.W9WSH5"/>
<organism evidence="1 2">
    <name type="scientific">Cladophialophora psammophila CBS 110553</name>
    <dbReference type="NCBI Taxonomy" id="1182543"/>
    <lineage>
        <taxon>Eukaryota</taxon>
        <taxon>Fungi</taxon>
        <taxon>Dikarya</taxon>
        <taxon>Ascomycota</taxon>
        <taxon>Pezizomycotina</taxon>
        <taxon>Eurotiomycetes</taxon>
        <taxon>Chaetothyriomycetidae</taxon>
        <taxon>Chaetothyriales</taxon>
        <taxon>Herpotrichiellaceae</taxon>
        <taxon>Cladophialophora</taxon>
    </lineage>
</organism>
<protein>
    <recommendedName>
        <fullName evidence="3">Heterokaryon incompatibility domain-containing protein</fullName>
    </recommendedName>
</protein>
<proteinExistence type="predicted"/>
<keyword evidence="2" id="KW-1185">Reference proteome</keyword>
<reference evidence="1 2" key="1">
    <citation type="submission" date="2013-03" db="EMBL/GenBank/DDBJ databases">
        <title>The Genome Sequence of Cladophialophora psammophila CBS 110553.</title>
        <authorList>
            <consortium name="The Broad Institute Genomics Platform"/>
            <person name="Cuomo C."/>
            <person name="de Hoog S."/>
            <person name="Gorbushina A."/>
            <person name="Walker B."/>
            <person name="Young S.K."/>
            <person name="Zeng Q."/>
            <person name="Gargeya S."/>
            <person name="Fitzgerald M."/>
            <person name="Haas B."/>
            <person name="Abouelleil A."/>
            <person name="Allen A.W."/>
            <person name="Alvarado L."/>
            <person name="Arachchi H.M."/>
            <person name="Berlin A.M."/>
            <person name="Chapman S.B."/>
            <person name="Gainer-Dewar J."/>
            <person name="Goldberg J."/>
            <person name="Griggs A."/>
            <person name="Gujja S."/>
            <person name="Hansen M."/>
            <person name="Howarth C."/>
            <person name="Imamovic A."/>
            <person name="Ireland A."/>
            <person name="Larimer J."/>
            <person name="McCowan C."/>
            <person name="Murphy C."/>
            <person name="Pearson M."/>
            <person name="Poon T.W."/>
            <person name="Priest M."/>
            <person name="Roberts A."/>
            <person name="Saif S."/>
            <person name="Shea T."/>
            <person name="Sisk P."/>
            <person name="Sykes S."/>
            <person name="Wortman J."/>
            <person name="Nusbaum C."/>
            <person name="Birren B."/>
        </authorList>
    </citation>
    <scope>NUCLEOTIDE SEQUENCE [LARGE SCALE GENOMIC DNA]</scope>
    <source>
        <strain evidence="1 2">CBS 110553</strain>
    </source>
</reference>
<evidence type="ECO:0008006" key="3">
    <source>
        <dbReference type="Google" id="ProtNLM"/>
    </source>
</evidence>
<dbReference type="PANTHER" id="PTHR24148:SF64">
    <property type="entry name" value="HETEROKARYON INCOMPATIBILITY DOMAIN-CONTAINING PROTEIN"/>
    <property type="match status" value="1"/>
</dbReference>
<gene>
    <name evidence="1" type="ORF">A1O5_05849</name>
</gene>
<dbReference type="HOGENOM" id="CLU_688879_0_0_1"/>
<dbReference type="PANTHER" id="PTHR24148">
    <property type="entry name" value="ANKYRIN REPEAT DOMAIN-CONTAINING PROTEIN 39 HOMOLOG-RELATED"/>
    <property type="match status" value="1"/>
</dbReference>
<accession>W9WSH5</accession>
<dbReference type="AlphaFoldDB" id="W9WSH5"/>
<sequence>MWIIQEFVMARKGFMTLGQSVVDHDLSTLAKLIDISESLGFGETNRRRGPGYSDEEKLAAKNTSETYGKIYAWRQLMHEDRKQINFLTAIPVTMRYQMTNPVDRYYALLGICGQDRSSDPRLAVSYSEPEADVQRRFTRHMIEESCRDAVILIANCGGQRPEFSSWCPDWSRGNHAPVPVAVSMEDGAHTAPTTTTDCCQHEFLYHAGGRSLPDIKFSNDGNCLILRGSQVDEVDNGVGTPFSTTWRLEAEPTRNRLLKDWHDGTLEALRRYFDISILSGKPFGIRHPCIAAYKDGFARAVTGATPEQCNSPVVYGALGFEYAVLKEGEDGGNYFSPSPLRLNFSISRVKSRNSVGCIRLAYHHACARWRSCFGDKSRGSGKYCDVGFGCLATAFILDPV</sequence>
<dbReference type="InterPro" id="IPR052895">
    <property type="entry name" value="HetReg/Transcr_Mod"/>
</dbReference>
<dbReference type="Proteomes" id="UP000019471">
    <property type="component" value="Unassembled WGS sequence"/>
</dbReference>
<dbReference type="GeneID" id="19190564"/>
<name>W9WSH5_9EURO</name>
<dbReference type="EMBL" id="AMGX01000008">
    <property type="protein sequence ID" value="EXJ70858.1"/>
    <property type="molecule type" value="Genomic_DNA"/>
</dbReference>
<evidence type="ECO:0000313" key="1">
    <source>
        <dbReference type="EMBL" id="EXJ70858.1"/>
    </source>
</evidence>